<dbReference type="SUPFAM" id="SSF51182">
    <property type="entry name" value="RmlC-like cupins"/>
    <property type="match status" value="1"/>
</dbReference>
<dbReference type="AlphaFoldDB" id="A0AAF0T021"/>
<evidence type="ECO:0000259" key="2">
    <source>
        <dbReference type="Pfam" id="PF07883"/>
    </source>
</evidence>
<dbReference type="InterPro" id="IPR014710">
    <property type="entry name" value="RmlC-like_jellyroll"/>
</dbReference>
<dbReference type="GeneID" id="39862529"/>
<evidence type="ECO:0000313" key="3">
    <source>
        <dbReference type="EMBL" id="WMT06288.1"/>
    </source>
</evidence>
<dbReference type="PANTHER" id="PTHR40112">
    <property type="entry name" value="H2HPP ISOMERASE"/>
    <property type="match status" value="1"/>
</dbReference>
<feature type="compositionally biased region" description="Basic and acidic residues" evidence="1">
    <location>
        <begin position="104"/>
        <end position="123"/>
    </location>
</feature>
<evidence type="ECO:0000313" key="4">
    <source>
        <dbReference type="Proteomes" id="UP001224926"/>
    </source>
</evidence>
<dbReference type="InterPro" id="IPR013096">
    <property type="entry name" value="Cupin_2"/>
</dbReference>
<proteinExistence type="predicted"/>
<organism evidence="3 4">
    <name type="scientific">Natrinema thermotolerans</name>
    <dbReference type="NCBI Taxonomy" id="121872"/>
    <lineage>
        <taxon>Archaea</taxon>
        <taxon>Methanobacteriati</taxon>
        <taxon>Methanobacteriota</taxon>
        <taxon>Stenosarchaea group</taxon>
        <taxon>Halobacteria</taxon>
        <taxon>Halobacteriales</taxon>
        <taxon>Natrialbaceae</taxon>
        <taxon>Natrinema</taxon>
    </lineage>
</organism>
<dbReference type="PANTHER" id="PTHR40112:SF1">
    <property type="entry name" value="H2HPP ISOMERASE"/>
    <property type="match status" value="1"/>
</dbReference>
<dbReference type="CDD" id="cd02238">
    <property type="entry name" value="cupin_KdgF"/>
    <property type="match status" value="1"/>
</dbReference>
<dbReference type="InterPro" id="IPR011051">
    <property type="entry name" value="RmlC_Cupin_sf"/>
</dbReference>
<protein>
    <submittedName>
        <fullName evidence="3">Cupin domain-containing protein</fullName>
    </submittedName>
</protein>
<feature type="domain" description="Cupin type-2" evidence="2">
    <location>
        <begin position="33"/>
        <end position="96"/>
    </location>
</feature>
<dbReference type="InterPro" id="IPR052535">
    <property type="entry name" value="Bacilysin_H2HPP_isomerase"/>
</dbReference>
<feature type="region of interest" description="Disordered" evidence="1">
    <location>
        <begin position="100"/>
        <end position="123"/>
    </location>
</feature>
<dbReference type="Gene3D" id="2.60.120.10">
    <property type="entry name" value="Jelly Rolls"/>
    <property type="match status" value="1"/>
</dbReference>
<gene>
    <name evidence="3" type="ORF">NP511_12925</name>
</gene>
<dbReference type="Pfam" id="PF07883">
    <property type="entry name" value="Cupin_2"/>
    <property type="match status" value="1"/>
</dbReference>
<dbReference type="GeneID" id="84214860"/>
<dbReference type="EMBL" id="CP101873">
    <property type="protein sequence ID" value="WMT06288.1"/>
    <property type="molecule type" value="Genomic_DNA"/>
</dbReference>
<name>A0AAF0T021_9EURY</name>
<sequence length="123" mass="13566">MERVSTTDAAFEEVADGVSLADLPAGERASMVYWRIEPGATLPSHTHANEQIGFVLEGELVAVVEGEEYPLRTGDAYMFHPHERHGAENRSDEAAVGIGVLAPPREEPEWRRTPSRSRVEPES</sequence>
<evidence type="ECO:0000256" key="1">
    <source>
        <dbReference type="SAM" id="MobiDB-lite"/>
    </source>
</evidence>
<accession>A0AAF0T021</accession>
<keyword evidence="4" id="KW-1185">Reference proteome</keyword>
<dbReference type="Proteomes" id="UP001224926">
    <property type="component" value="Chromosome"/>
</dbReference>
<dbReference type="RefSeq" id="WP_049965816.1">
    <property type="nucleotide sequence ID" value="NZ_CP101873.1"/>
</dbReference>
<reference evidence="3 4" key="1">
    <citation type="submission" date="2022-07" db="EMBL/GenBank/DDBJ databases">
        <title>Two temperate virus in Haloterrigena jeotgali A29.</title>
        <authorList>
            <person name="Deng X."/>
        </authorList>
    </citation>
    <scope>NUCLEOTIDE SEQUENCE [LARGE SCALE GENOMIC DNA]</scope>
    <source>
        <strain evidence="3 4">A29</strain>
    </source>
</reference>